<evidence type="ECO:0000256" key="4">
    <source>
        <dbReference type="ARBA" id="ARBA00022679"/>
    </source>
</evidence>
<keyword evidence="8" id="KW-0902">Two-component regulatory system</keyword>
<evidence type="ECO:0000256" key="9">
    <source>
        <dbReference type="PROSITE-ProRule" id="PRU00339"/>
    </source>
</evidence>
<keyword evidence="9" id="KW-0802">TPR repeat</keyword>
<dbReference type="SMART" id="SM00028">
    <property type="entry name" value="TPR"/>
    <property type="match status" value="5"/>
</dbReference>
<organism evidence="13 14">
    <name type="scientific">Reichenbachiella agariperforans</name>
    <dbReference type="NCBI Taxonomy" id="156994"/>
    <lineage>
        <taxon>Bacteria</taxon>
        <taxon>Pseudomonadati</taxon>
        <taxon>Bacteroidota</taxon>
        <taxon>Cytophagia</taxon>
        <taxon>Cytophagales</taxon>
        <taxon>Reichenbachiellaceae</taxon>
        <taxon>Reichenbachiella</taxon>
    </lineage>
</organism>
<evidence type="ECO:0000259" key="12">
    <source>
        <dbReference type="PROSITE" id="PS50109"/>
    </source>
</evidence>
<keyword evidence="11" id="KW-0812">Transmembrane</keyword>
<gene>
    <name evidence="13" type="ORF">SAMN04488028_1011246</name>
</gene>
<protein>
    <recommendedName>
        <fullName evidence="2">histidine kinase</fullName>
        <ecNumber evidence="2">2.7.13.3</ecNumber>
    </recommendedName>
</protein>
<keyword evidence="3" id="KW-0597">Phosphoprotein</keyword>
<keyword evidence="11" id="KW-0472">Membrane</keyword>
<dbReference type="PANTHER" id="PTHR24421:SF10">
    <property type="entry name" value="NITRATE_NITRITE SENSOR PROTEIN NARQ"/>
    <property type="match status" value="1"/>
</dbReference>
<reference evidence="14" key="1">
    <citation type="submission" date="2016-11" db="EMBL/GenBank/DDBJ databases">
        <authorList>
            <person name="Varghese N."/>
            <person name="Submissions S."/>
        </authorList>
    </citation>
    <scope>NUCLEOTIDE SEQUENCE [LARGE SCALE GENOMIC DNA]</scope>
    <source>
        <strain evidence="14">DSM 26134</strain>
    </source>
</reference>
<feature type="transmembrane region" description="Helical" evidence="11">
    <location>
        <begin position="392"/>
        <end position="412"/>
    </location>
</feature>
<dbReference type="Gene3D" id="3.30.565.10">
    <property type="entry name" value="Histidine kinase-like ATPase, C-terminal domain"/>
    <property type="match status" value="1"/>
</dbReference>
<feature type="repeat" description="TPR" evidence="9">
    <location>
        <begin position="272"/>
        <end position="305"/>
    </location>
</feature>
<dbReference type="GO" id="GO:0000155">
    <property type="term" value="F:phosphorelay sensor kinase activity"/>
    <property type="evidence" value="ECO:0007669"/>
    <property type="project" value="InterPro"/>
</dbReference>
<keyword evidence="11" id="KW-1133">Transmembrane helix</keyword>
<dbReference type="GO" id="GO:0046983">
    <property type="term" value="F:protein dimerization activity"/>
    <property type="evidence" value="ECO:0007669"/>
    <property type="project" value="InterPro"/>
</dbReference>
<dbReference type="Pfam" id="PF13181">
    <property type="entry name" value="TPR_8"/>
    <property type="match status" value="1"/>
</dbReference>
<dbReference type="AlphaFoldDB" id="A0A1M6M6W7"/>
<evidence type="ECO:0000256" key="7">
    <source>
        <dbReference type="ARBA" id="ARBA00022840"/>
    </source>
</evidence>
<name>A0A1M6M6W7_REIAG</name>
<dbReference type="Gene3D" id="1.25.40.10">
    <property type="entry name" value="Tetratricopeptide repeat domain"/>
    <property type="match status" value="2"/>
</dbReference>
<dbReference type="PANTHER" id="PTHR24421">
    <property type="entry name" value="NITRATE/NITRITE SENSOR PROTEIN NARX-RELATED"/>
    <property type="match status" value="1"/>
</dbReference>
<evidence type="ECO:0000256" key="2">
    <source>
        <dbReference type="ARBA" id="ARBA00012438"/>
    </source>
</evidence>
<evidence type="ECO:0000256" key="3">
    <source>
        <dbReference type="ARBA" id="ARBA00022553"/>
    </source>
</evidence>
<dbReference type="SUPFAM" id="SSF55874">
    <property type="entry name" value="ATPase domain of HSP90 chaperone/DNA topoisomerase II/histidine kinase"/>
    <property type="match status" value="1"/>
</dbReference>
<keyword evidence="7" id="KW-0067">ATP-binding</keyword>
<keyword evidence="5" id="KW-0547">Nucleotide-binding</keyword>
<dbReference type="InterPro" id="IPR050482">
    <property type="entry name" value="Sensor_HK_TwoCompSys"/>
</dbReference>
<proteinExistence type="predicted"/>
<evidence type="ECO:0000256" key="10">
    <source>
        <dbReference type="SAM" id="Coils"/>
    </source>
</evidence>
<feature type="repeat" description="TPR" evidence="9">
    <location>
        <begin position="155"/>
        <end position="188"/>
    </location>
</feature>
<keyword evidence="10" id="KW-0175">Coiled coil</keyword>
<dbReference type="Gene3D" id="1.20.5.1930">
    <property type="match status" value="1"/>
</dbReference>
<dbReference type="Pfam" id="PF02518">
    <property type="entry name" value="HATPase_c"/>
    <property type="match status" value="1"/>
</dbReference>
<dbReference type="STRING" id="156994.SAMN04488028_1011246"/>
<dbReference type="EC" id="2.7.13.3" evidence="2"/>
<dbReference type="EMBL" id="FRAA01000001">
    <property type="protein sequence ID" value="SHJ79013.1"/>
    <property type="molecule type" value="Genomic_DNA"/>
</dbReference>
<evidence type="ECO:0000256" key="11">
    <source>
        <dbReference type="SAM" id="Phobius"/>
    </source>
</evidence>
<dbReference type="GO" id="GO:0016020">
    <property type="term" value="C:membrane"/>
    <property type="evidence" value="ECO:0007669"/>
    <property type="project" value="InterPro"/>
</dbReference>
<evidence type="ECO:0000313" key="14">
    <source>
        <dbReference type="Proteomes" id="UP000184474"/>
    </source>
</evidence>
<dbReference type="CDD" id="cd16917">
    <property type="entry name" value="HATPase_UhpB-NarQ-NarX-like"/>
    <property type="match status" value="1"/>
</dbReference>
<evidence type="ECO:0000256" key="5">
    <source>
        <dbReference type="ARBA" id="ARBA00022741"/>
    </source>
</evidence>
<dbReference type="PROSITE" id="PS50109">
    <property type="entry name" value="HIS_KIN"/>
    <property type="match status" value="1"/>
</dbReference>
<dbReference type="InterPro" id="IPR011712">
    <property type="entry name" value="Sig_transdc_His_kin_sub3_dim/P"/>
</dbReference>
<evidence type="ECO:0000313" key="13">
    <source>
        <dbReference type="EMBL" id="SHJ79013.1"/>
    </source>
</evidence>
<dbReference type="GO" id="GO:0005524">
    <property type="term" value="F:ATP binding"/>
    <property type="evidence" value="ECO:0007669"/>
    <property type="project" value="UniProtKB-KW"/>
</dbReference>
<evidence type="ECO:0000256" key="1">
    <source>
        <dbReference type="ARBA" id="ARBA00000085"/>
    </source>
</evidence>
<feature type="domain" description="Histidine kinase" evidence="12">
    <location>
        <begin position="560"/>
        <end position="647"/>
    </location>
</feature>
<dbReference type="Pfam" id="PF07730">
    <property type="entry name" value="HisKA_3"/>
    <property type="match status" value="1"/>
</dbReference>
<dbReference type="PROSITE" id="PS50293">
    <property type="entry name" value="TPR_REGION"/>
    <property type="match status" value="1"/>
</dbReference>
<dbReference type="InterPro" id="IPR003594">
    <property type="entry name" value="HATPase_dom"/>
</dbReference>
<dbReference type="InterPro" id="IPR036890">
    <property type="entry name" value="HATPase_C_sf"/>
</dbReference>
<dbReference type="InterPro" id="IPR011990">
    <property type="entry name" value="TPR-like_helical_dom_sf"/>
</dbReference>
<dbReference type="SUPFAM" id="SSF48452">
    <property type="entry name" value="TPR-like"/>
    <property type="match status" value="2"/>
</dbReference>
<dbReference type="Proteomes" id="UP000184474">
    <property type="component" value="Unassembled WGS sequence"/>
</dbReference>
<evidence type="ECO:0000256" key="6">
    <source>
        <dbReference type="ARBA" id="ARBA00022777"/>
    </source>
</evidence>
<dbReference type="RefSeq" id="WP_073120406.1">
    <property type="nucleotide sequence ID" value="NZ_FRAA01000001.1"/>
</dbReference>
<accession>A0A1M6M6W7</accession>
<keyword evidence="4" id="KW-0808">Transferase</keyword>
<dbReference type="PROSITE" id="PS50005">
    <property type="entry name" value="TPR"/>
    <property type="match status" value="2"/>
</dbReference>
<dbReference type="InterPro" id="IPR005467">
    <property type="entry name" value="His_kinase_dom"/>
</dbReference>
<keyword evidence="14" id="KW-1185">Reference proteome</keyword>
<keyword evidence="6" id="KW-0418">Kinase</keyword>
<evidence type="ECO:0000256" key="8">
    <source>
        <dbReference type="ARBA" id="ARBA00023012"/>
    </source>
</evidence>
<comment type="catalytic activity">
    <reaction evidence="1">
        <text>ATP + protein L-histidine = ADP + protein N-phospho-L-histidine.</text>
        <dbReference type="EC" id="2.7.13.3"/>
    </reaction>
</comment>
<feature type="coiled-coil region" evidence="10">
    <location>
        <begin position="350"/>
        <end position="391"/>
    </location>
</feature>
<sequence>MLEINKLILSVLLLFILVFSISEGQLFAQIIDQKADVDALIVRAEGLIYDVDSMEVLLHKSVELSKIAGYDLGLAKSYFLLGEMYYGLLDNKRSLDYLQSAKELFEVSRDGEYLMVLHKTMGNVLRNMGEHKTGMQQYKIALRYAEELEIKEEILKIKNNIGIVHQEQSHYEEAIRYFNEALAMNPSMKAKVTILGNIGLTKQKQGHFDSASYYYEFGLNLAEQVQDSASVYVIVDYLTSLYWEEGRAQEALPFCLDLVNYSLSQGNEIALVHPYNMLGLIYNQLKSYQLADDYYQKSLELARKYELSNEVFILANMAINQAAYGNYKLAYDNMFVHSQMKDTLYSLDKNKQLEEVLAKYESEKKEKEIAMLQSEQLMQKANLEKHELIRNVAIVGSVCMSIVLISFIFVYAQKLKTSQLLAQKNDEINQQVIKDILKENEIKTIKASLAGQERERVRMAKELHDGVAGSLAAVKLNLRHVEDSKGLGLDLIISAVGDIYEEVRSLSHNLTPFKVMSAPFVALIQDYVHEIADATGVDFQLVTSQELNLNDMPVQFKVDLYRIIQELVANVVKHASAKSAEVSLTKNDREINLIVEDDGRGFDRSQKNKGIGLENIKHRLETLKGTMHIDSSVGRGTIVNIDLTVPVVA</sequence>
<dbReference type="InterPro" id="IPR019734">
    <property type="entry name" value="TPR_rpt"/>
</dbReference>
<dbReference type="Pfam" id="PF13424">
    <property type="entry name" value="TPR_12"/>
    <property type="match status" value="1"/>
</dbReference>
<dbReference type="SMART" id="SM00387">
    <property type="entry name" value="HATPase_c"/>
    <property type="match status" value="1"/>
</dbReference>